<organism evidence="1 2">
    <name type="scientific">Jaapia argillacea MUCL 33604</name>
    <dbReference type="NCBI Taxonomy" id="933084"/>
    <lineage>
        <taxon>Eukaryota</taxon>
        <taxon>Fungi</taxon>
        <taxon>Dikarya</taxon>
        <taxon>Basidiomycota</taxon>
        <taxon>Agaricomycotina</taxon>
        <taxon>Agaricomycetes</taxon>
        <taxon>Agaricomycetidae</taxon>
        <taxon>Jaapiales</taxon>
        <taxon>Jaapiaceae</taxon>
        <taxon>Jaapia</taxon>
    </lineage>
</organism>
<dbReference type="EMBL" id="KL197710">
    <property type="protein sequence ID" value="KDQ63873.1"/>
    <property type="molecule type" value="Genomic_DNA"/>
</dbReference>
<name>A0A067Q9Y7_9AGAM</name>
<dbReference type="InParanoid" id="A0A067Q9Y7"/>
<dbReference type="Proteomes" id="UP000027265">
    <property type="component" value="Unassembled WGS sequence"/>
</dbReference>
<dbReference type="AlphaFoldDB" id="A0A067Q9Y7"/>
<sequence length="133" mass="15292">MRLRLRFTPSAWEVVHHAQVEPIFMYDDDELDDFDISDVSRGDTWGTYVFDMKKKVGDIRGAVLFSRQLLLEEVGKKNFNVLLFEGWRLTLLRKGKKHRIEVRYCGRAALASGKLPPQPPPPFLGVLDSCKVT</sequence>
<keyword evidence="2" id="KW-1185">Reference proteome</keyword>
<protein>
    <submittedName>
        <fullName evidence="1">Uncharacterized protein</fullName>
    </submittedName>
</protein>
<gene>
    <name evidence="1" type="ORF">JAAARDRAFT_394165</name>
</gene>
<accession>A0A067Q9Y7</accession>
<proteinExistence type="predicted"/>
<evidence type="ECO:0000313" key="1">
    <source>
        <dbReference type="EMBL" id="KDQ63873.1"/>
    </source>
</evidence>
<dbReference type="OrthoDB" id="3349961at2759"/>
<reference evidence="2" key="1">
    <citation type="journal article" date="2014" name="Proc. Natl. Acad. Sci. U.S.A.">
        <title>Extensive sampling of basidiomycete genomes demonstrates inadequacy of the white-rot/brown-rot paradigm for wood decay fungi.</title>
        <authorList>
            <person name="Riley R."/>
            <person name="Salamov A.A."/>
            <person name="Brown D.W."/>
            <person name="Nagy L.G."/>
            <person name="Floudas D."/>
            <person name="Held B.W."/>
            <person name="Levasseur A."/>
            <person name="Lombard V."/>
            <person name="Morin E."/>
            <person name="Otillar R."/>
            <person name="Lindquist E.A."/>
            <person name="Sun H."/>
            <person name="LaButti K.M."/>
            <person name="Schmutz J."/>
            <person name="Jabbour D."/>
            <person name="Luo H."/>
            <person name="Baker S.E."/>
            <person name="Pisabarro A.G."/>
            <person name="Walton J.D."/>
            <person name="Blanchette R.A."/>
            <person name="Henrissat B."/>
            <person name="Martin F."/>
            <person name="Cullen D."/>
            <person name="Hibbett D.S."/>
            <person name="Grigoriev I.V."/>
        </authorList>
    </citation>
    <scope>NUCLEOTIDE SEQUENCE [LARGE SCALE GENOMIC DNA]</scope>
    <source>
        <strain evidence="2">MUCL 33604</strain>
    </source>
</reference>
<evidence type="ECO:0000313" key="2">
    <source>
        <dbReference type="Proteomes" id="UP000027265"/>
    </source>
</evidence>
<dbReference type="HOGENOM" id="CLU_141768_0_0_1"/>